<dbReference type="SUPFAM" id="SSF52980">
    <property type="entry name" value="Restriction endonuclease-like"/>
    <property type="match status" value="1"/>
</dbReference>
<dbReference type="Pfam" id="PF00580">
    <property type="entry name" value="UvrD-helicase"/>
    <property type="match status" value="1"/>
</dbReference>
<dbReference type="PROSITE" id="PS51217">
    <property type="entry name" value="UVRD_HELICASE_CTER"/>
    <property type="match status" value="1"/>
</dbReference>
<evidence type="ECO:0000313" key="17">
    <source>
        <dbReference type="EMBL" id="OEF98863.1"/>
    </source>
</evidence>
<proteinExistence type="predicted"/>
<dbReference type="GO" id="GO:0005829">
    <property type="term" value="C:cytosol"/>
    <property type="evidence" value="ECO:0007669"/>
    <property type="project" value="TreeGrafter"/>
</dbReference>
<dbReference type="OrthoDB" id="9810135at2"/>
<dbReference type="Proteomes" id="UP000243739">
    <property type="component" value="Unassembled WGS sequence"/>
</dbReference>
<dbReference type="Pfam" id="PF12705">
    <property type="entry name" value="PDDEXK_1"/>
    <property type="match status" value="1"/>
</dbReference>
<gene>
    <name evidence="17" type="ORF">BHF71_02750</name>
</gene>
<dbReference type="GO" id="GO:0033202">
    <property type="term" value="C:DNA helicase complex"/>
    <property type="evidence" value="ECO:0007669"/>
    <property type="project" value="TreeGrafter"/>
</dbReference>
<reference evidence="17 18" key="1">
    <citation type="submission" date="2016-09" db="EMBL/GenBank/DDBJ databases">
        <title>Draft genome sequence for the type strain of Vulcanibacillus modesticaldus BR, a strictly anaerobic, moderately thermophilic, and nitrate-reducing bacterium from deep sea-hydrothermal vents of the Mid-Atlantic Ridge.</title>
        <authorList>
            <person name="Abin C.A."/>
            <person name="Hollibaugh J.T."/>
        </authorList>
    </citation>
    <scope>NUCLEOTIDE SEQUENCE [LARGE SCALE GENOMIC DNA]</scope>
    <source>
        <strain evidence="17 18">BR</strain>
    </source>
</reference>
<keyword evidence="1" id="KW-0540">Nuclease</keyword>
<comment type="caution">
    <text evidence="17">The sequence shown here is derived from an EMBL/GenBank/DDBJ whole genome shotgun (WGS) entry which is preliminary data.</text>
</comment>
<dbReference type="InterPro" id="IPR000212">
    <property type="entry name" value="DNA_helicase_UvrD/REP"/>
</dbReference>
<dbReference type="PANTHER" id="PTHR11070">
    <property type="entry name" value="UVRD / RECB / PCRA DNA HELICASE FAMILY MEMBER"/>
    <property type="match status" value="1"/>
</dbReference>
<evidence type="ECO:0000256" key="3">
    <source>
        <dbReference type="ARBA" id="ARBA00022763"/>
    </source>
</evidence>
<dbReference type="Gene3D" id="3.90.320.10">
    <property type="match status" value="1"/>
</dbReference>
<feature type="domain" description="UvrD-like helicase ATP-binding" evidence="15">
    <location>
        <begin position="3"/>
        <end position="444"/>
    </location>
</feature>
<dbReference type="InterPro" id="IPR014016">
    <property type="entry name" value="UvrD-like_ATP-bd"/>
</dbReference>
<evidence type="ECO:0000256" key="1">
    <source>
        <dbReference type="ARBA" id="ARBA00022722"/>
    </source>
</evidence>
<dbReference type="EMBL" id="MIJF01000046">
    <property type="protein sequence ID" value="OEF98863.1"/>
    <property type="molecule type" value="Genomic_DNA"/>
</dbReference>
<evidence type="ECO:0000256" key="8">
    <source>
        <dbReference type="ARBA" id="ARBA00023125"/>
    </source>
</evidence>
<keyword evidence="4 14" id="KW-0378">Hydrolase</keyword>
<dbReference type="STRING" id="337097.BHF71_02750"/>
<evidence type="ECO:0000256" key="2">
    <source>
        <dbReference type="ARBA" id="ARBA00022741"/>
    </source>
</evidence>
<dbReference type="InterPro" id="IPR011604">
    <property type="entry name" value="PDDEXK-like_dom_sf"/>
</dbReference>
<dbReference type="GO" id="GO:0003677">
    <property type="term" value="F:DNA binding"/>
    <property type="evidence" value="ECO:0007669"/>
    <property type="project" value="UniProtKB-KW"/>
</dbReference>
<evidence type="ECO:0000256" key="5">
    <source>
        <dbReference type="ARBA" id="ARBA00022806"/>
    </source>
</evidence>
<dbReference type="PANTHER" id="PTHR11070:SF48">
    <property type="entry name" value="ATP-DEPENDENT HELICASE_NUCLEASE SUBUNIT A"/>
    <property type="match status" value="1"/>
</dbReference>
<evidence type="ECO:0000256" key="7">
    <source>
        <dbReference type="ARBA" id="ARBA00022840"/>
    </source>
</evidence>
<dbReference type="GO" id="GO:0004527">
    <property type="term" value="F:exonuclease activity"/>
    <property type="evidence" value="ECO:0007669"/>
    <property type="project" value="UniProtKB-KW"/>
</dbReference>
<dbReference type="EC" id="5.6.2.4" evidence="12"/>
<dbReference type="InterPro" id="IPR038726">
    <property type="entry name" value="PDDEXK_AddAB-type"/>
</dbReference>
<evidence type="ECO:0000256" key="4">
    <source>
        <dbReference type="ARBA" id="ARBA00022801"/>
    </source>
</evidence>
<dbReference type="Gene3D" id="1.10.486.10">
    <property type="entry name" value="PCRA, domain 4"/>
    <property type="match status" value="1"/>
</dbReference>
<comment type="catalytic activity">
    <reaction evidence="11">
        <text>Couples ATP hydrolysis with the unwinding of duplex DNA by translocating in the 3'-5' direction.</text>
        <dbReference type="EC" id="5.6.2.4"/>
    </reaction>
</comment>
<feature type="binding site" evidence="14">
    <location>
        <begin position="24"/>
        <end position="31"/>
    </location>
    <ligand>
        <name>ATP</name>
        <dbReference type="ChEBI" id="CHEBI:30616"/>
    </ligand>
</feature>
<keyword evidence="8" id="KW-0238">DNA-binding</keyword>
<evidence type="ECO:0000259" key="15">
    <source>
        <dbReference type="PROSITE" id="PS51198"/>
    </source>
</evidence>
<evidence type="ECO:0000256" key="11">
    <source>
        <dbReference type="ARBA" id="ARBA00034617"/>
    </source>
</evidence>
<evidence type="ECO:0000256" key="6">
    <source>
        <dbReference type="ARBA" id="ARBA00022839"/>
    </source>
</evidence>
<dbReference type="GO" id="GO:0000725">
    <property type="term" value="P:recombinational repair"/>
    <property type="evidence" value="ECO:0007669"/>
    <property type="project" value="TreeGrafter"/>
</dbReference>
<keyword evidence="10" id="KW-0413">Isomerase</keyword>
<evidence type="ECO:0000256" key="10">
    <source>
        <dbReference type="ARBA" id="ARBA00023235"/>
    </source>
</evidence>
<evidence type="ECO:0000259" key="16">
    <source>
        <dbReference type="PROSITE" id="PS51217"/>
    </source>
</evidence>
<evidence type="ECO:0000256" key="14">
    <source>
        <dbReference type="PROSITE-ProRule" id="PRU00560"/>
    </source>
</evidence>
<accession>A0A1D2YT45</accession>
<evidence type="ECO:0000256" key="9">
    <source>
        <dbReference type="ARBA" id="ARBA00023204"/>
    </source>
</evidence>
<dbReference type="InterPro" id="IPR014017">
    <property type="entry name" value="DNA_helicase_UvrD-like_C"/>
</dbReference>
<keyword evidence="3" id="KW-0227">DNA damage</keyword>
<keyword evidence="5 14" id="KW-0347">Helicase</keyword>
<dbReference type="Pfam" id="PF13361">
    <property type="entry name" value="UvrD_C"/>
    <property type="match status" value="1"/>
</dbReference>
<evidence type="ECO:0000256" key="13">
    <source>
        <dbReference type="ARBA" id="ARBA00048988"/>
    </source>
</evidence>
<dbReference type="InterPro" id="IPR011335">
    <property type="entry name" value="Restrct_endonuc-II-like"/>
</dbReference>
<dbReference type="Gene3D" id="3.40.50.300">
    <property type="entry name" value="P-loop containing nucleotide triphosphate hydrolases"/>
    <property type="match status" value="4"/>
</dbReference>
<comment type="catalytic activity">
    <reaction evidence="13">
        <text>ATP + H2O = ADP + phosphate + H(+)</text>
        <dbReference type="Rhea" id="RHEA:13065"/>
        <dbReference type="ChEBI" id="CHEBI:15377"/>
        <dbReference type="ChEBI" id="CHEBI:15378"/>
        <dbReference type="ChEBI" id="CHEBI:30616"/>
        <dbReference type="ChEBI" id="CHEBI:43474"/>
        <dbReference type="ChEBI" id="CHEBI:456216"/>
        <dbReference type="EC" id="5.6.2.4"/>
    </reaction>
</comment>
<dbReference type="GO" id="GO:0043138">
    <property type="term" value="F:3'-5' DNA helicase activity"/>
    <property type="evidence" value="ECO:0007669"/>
    <property type="project" value="UniProtKB-EC"/>
</dbReference>
<feature type="domain" description="UvrD-like helicase C-terminal" evidence="16">
    <location>
        <begin position="445"/>
        <end position="736"/>
    </location>
</feature>
<evidence type="ECO:0000313" key="18">
    <source>
        <dbReference type="Proteomes" id="UP000243739"/>
    </source>
</evidence>
<keyword evidence="6" id="KW-0269">Exonuclease</keyword>
<name>A0A1D2YT45_9BACI</name>
<keyword evidence="2 14" id="KW-0547">Nucleotide-binding</keyword>
<dbReference type="SUPFAM" id="SSF52540">
    <property type="entry name" value="P-loop containing nucleoside triphosphate hydrolases"/>
    <property type="match status" value="1"/>
</dbReference>
<keyword evidence="9" id="KW-0234">DNA repair</keyword>
<dbReference type="PROSITE" id="PS51198">
    <property type="entry name" value="UVRD_HELICASE_ATP_BIND"/>
    <property type="match status" value="1"/>
</dbReference>
<keyword evidence="18" id="KW-1185">Reference proteome</keyword>
<evidence type="ECO:0000256" key="12">
    <source>
        <dbReference type="ARBA" id="ARBA00034808"/>
    </source>
</evidence>
<dbReference type="RefSeq" id="WP_069657199.1">
    <property type="nucleotide sequence ID" value="NZ_MIJF01000046.1"/>
</dbReference>
<dbReference type="AlphaFoldDB" id="A0A1D2YT45"/>
<sequence>MVFPLTDEQQFAVDTLNINCIVPAGAGSGKTRVLVERYLKIIEKYFDSNPNIIEEIVAITFTEKAAREMKERVRQGMIVRRDQALENNQLDKAMMWRENIQKIERATISTIHSFCAKVLREFPVEANIDPEFKVLDSTETSWILAEVVEKELMKILESEKLKGISPLYQWVKVAGFKRAVNQLLNLYNQITNSGIEIKELERLTEESFNISPYQLLTDWDELIISGDELYYGESNGKKFKVFQEKWPYLKSQILQARETGSALNSVIDEMCELTKGNLGSSVKELRKKANDQANLFREKLKAIDYHQLEREYLLSFYSVLNLIDSSFKTEKERMNGLDFDDLQLKTIRLLSDNQEVRKIIHRRTSFLMIDEFQDNNQIQKKLISLLLEDENRKIRQGKLFVVGDPKQSIYRFRGADVYVFKEMEQEIVKNAGRIAPLRYNFRSDPKIIEFVNFFFSQIMSNDPSSPNYYKEAIAMGEVSKEQDNVEFIPIYLDSNDEENIREKEAEYLATRIKSLLQQGIEAKEIAILFRSMSNVKVYEQALFKKGIPFYVVGGRGFFHKQEIYDLINILEYLTDPSNNIALAGILRSPLVAITDDTLYQIMTKEVWNKPFSRWGETISEVNEAEQEKLQHFIWWITSIKQKLGRIKVFELLEEVIELTNYQAILLALPNGKQAVANIDKLIRLAKNFPGDNPYSIFEFMERIKKMLADDLQEKEAAIESESGNTVKLMTIHQSKGLEFPYVFVPDLSRRPVNDDSLIRFDAKLGLTCRIHIDEEWVGPIRWLLVAKNEKKLEREEAVRLLYVAATRAEKKLIFSGKIEDTKGKFEVKDVLQADTWSKWLDVVLQYQRISIEDRIWEYKNLHGDIAKIKIIYYKELEESIVGKKDNLFVKEPLSSLNSFQPNSNMIDYTSPIQITSPDNVYSISEIKRYQQCPRYYFYYDRLSLYQSIDWLQGKNVDDLSDDKSIANSDGEEFSLMKLTPMLKGTLVHQLLEYVTIFPSRISMWDSYLLKLLWNYGLTKELVGEKNLEEFKEEVKMYLNNFVKSRFFNRIQTVEIKTEYDFILQLKNGKLHGTIDRLEVYPDGKFTIVDYKTDKEINIEQYKSQIMTYALAIMKNFGFIPNSGVLYFIRHNHIEEFNINKNSLNEWELSLEDILAKINNSMSLEDFQQNLGQCYRCPMKEFC</sequence>
<keyword evidence="7 14" id="KW-0067">ATP-binding</keyword>
<dbReference type="InterPro" id="IPR027417">
    <property type="entry name" value="P-loop_NTPase"/>
</dbReference>
<protein>
    <recommendedName>
        <fullName evidence="12">DNA 3'-5' helicase</fullName>
        <ecNumber evidence="12">5.6.2.4</ecNumber>
    </recommendedName>
</protein>
<organism evidence="17 18">
    <name type="scientific">Vulcanibacillus modesticaldus</name>
    <dbReference type="NCBI Taxonomy" id="337097"/>
    <lineage>
        <taxon>Bacteria</taxon>
        <taxon>Bacillati</taxon>
        <taxon>Bacillota</taxon>
        <taxon>Bacilli</taxon>
        <taxon>Bacillales</taxon>
        <taxon>Bacillaceae</taxon>
        <taxon>Vulcanibacillus</taxon>
    </lineage>
</organism>
<dbReference type="GO" id="GO:0005524">
    <property type="term" value="F:ATP binding"/>
    <property type="evidence" value="ECO:0007669"/>
    <property type="project" value="UniProtKB-UniRule"/>
</dbReference>